<dbReference type="EC" id="4.2.1.59" evidence="3"/>
<reference evidence="3" key="2">
    <citation type="journal article" date="2021" name="PeerJ">
        <title>Extensive microbial diversity within the chicken gut microbiome revealed by metagenomics and culture.</title>
        <authorList>
            <person name="Gilroy R."/>
            <person name="Ravi A."/>
            <person name="Getino M."/>
            <person name="Pursley I."/>
            <person name="Horton D.L."/>
            <person name="Alikhan N.F."/>
            <person name="Baker D."/>
            <person name="Gharbi K."/>
            <person name="Hall N."/>
            <person name="Watson M."/>
            <person name="Adriaenssens E.M."/>
            <person name="Foster-Nyarko E."/>
            <person name="Jarju S."/>
            <person name="Secka A."/>
            <person name="Antonio M."/>
            <person name="Oren A."/>
            <person name="Chaudhuri R.R."/>
            <person name="La Ragione R."/>
            <person name="Hildebrand F."/>
            <person name="Pallen M.J."/>
        </authorList>
    </citation>
    <scope>NUCLEOTIDE SEQUENCE</scope>
    <source>
        <strain evidence="3">13766</strain>
    </source>
</reference>
<dbReference type="CDD" id="cd01288">
    <property type="entry name" value="FabZ"/>
    <property type="match status" value="1"/>
</dbReference>
<comment type="caution">
    <text evidence="3">The sequence shown here is derived from an EMBL/GenBank/DDBJ whole genome shotgun (WGS) entry which is preliminary data.</text>
</comment>
<evidence type="ECO:0000313" key="3">
    <source>
        <dbReference type="EMBL" id="HIS91796.1"/>
    </source>
</evidence>
<dbReference type="NCBIfam" id="NF000582">
    <property type="entry name" value="PRK00006.1"/>
    <property type="match status" value="1"/>
</dbReference>
<dbReference type="AlphaFoldDB" id="A0A9D1K4Z5"/>
<gene>
    <name evidence="3" type="primary">fabZ</name>
    <name evidence="3" type="ORF">IAA84_02135</name>
</gene>
<dbReference type="InterPro" id="IPR013114">
    <property type="entry name" value="FabA_FabZ"/>
</dbReference>
<evidence type="ECO:0000313" key="4">
    <source>
        <dbReference type="Proteomes" id="UP000824140"/>
    </source>
</evidence>
<dbReference type="PANTHER" id="PTHR30272:SF1">
    <property type="entry name" value="3-HYDROXYACYL-[ACYL-CARRIER-PROTEIN] DEHYDRATASE"/>
    <property type="match status" value="1"/>
</dbReference>
<sequence length="139" mass="15336">MNRTEIMNILPHRDDMLLVDDAQRLEDGSVVGHYTIRGDEFFLRGHFPGNPIVPGVILCEIIAQTACVLFEKEMQGALALYAGIDKARFRGIVRPGDVLTLKAKLLRAKLGLHVISGEAWVGDRLCASGEFSFMLTAKP</sequence>
<evidence type="ECO:0000256" key="1">
    <source>
        <dbReference type="ARBA" id="ARBA00009174"/>
    </source>
</evidence>
<name>A0A9D1K4Z5_9FIRM</name>
<evidence type="ECO:0000256" key="2">
    <source>
        <dbReference type="ARBA" id="ARBA00023239"/>
    </source>
</evidence>
<dbReference type="GO" id="GO:0019171">
    <property type="term" value="F:(3R)-hydroxyacyl-[acyl-carrier-protein] dehydratase activity"/>
    <property type="evidence" value="ECO:0007669"/>
    <property type="project" value="UniProtKB-EC"/>
</dbReference>
<dbReference type="PANTHER" id="PTHR30272">
    <property type="entry name" value="3-HYDROXYACYL-[ACYL-CARRIER-PROTEIN] DEHYDRATASE"/>
    <property type="match status" value="1"/>
</dbReference>
<dbReference type="Gene3D" id="3.10.129.10">
    <property type="entry name" value="Hotdog Thioesterase"/>
    <property type="match status" value="1"/>
</dbReference>
<dbReference type="EMBL" id="DVJN01000039">
    <property type="protein sequence ID" value="HIS91796.1"/>
    <property type="molecule type" value="Genomic_DNA"/>
</dbReference>
<protein>
    <submittedName>
        <fullName evidence="3">3-hydroxyacyl-ACP dehydratase FabZ</fullName>
        <ecNumber evidence="3">4.2.1.59</ecNumber>
    </submittedName>
</protein>
<organism evidence="3 4">
    <name type="scientific">Candidatus Alectryocaccomicrobium excrementavium</name>
    <dbReference type="NCBI Taxonomy" id="2840668"/>
    <lineage>
        <taxon>Bacteria</taxon>
        <taxon>Bacillati</taxon>
        <taxon>Bacillota</taxon>
        <taxon>Clostridia</taxon>
        <taxon>Candidatus Alectryocaccomicrobium</taxon>
    </lineage>
</organism>
<dbReference type="InterPro" id="IPR029069">
    <property type="entry name" value="HotDog_dom_sf"/>
</dbReference>
<accession>A0A9D1K4Z5</accession>
<comment type="similarity">
    <text evidence="1">Belongs to the thioester dehydratase family. FabZ subfamily.</text>
</comment>
<keyword evidence="2 3" id="KW-0456">Lyase</keyword>
<reference evidence="3" key="1">
    <citation type="submission" date="2020-10" db="EMBL/GenBank/DDBJ databases">
        <authorList>
            <person name="Gilroy R."/>
        </authorList>
    </citation>
    <scope>NUCLEOTIDE SEQUENCE</scope>
    <source>
        <strain evidence="3">13766</strain>
    </source>
</reference>
<dbReference type="SUPFAM" id="SSF54637">
    <property type="entry name" value="Thioesterase/thiol ester dehydrase-isomerase"/>
    <property type="match status" value="1"/>
</dbReference>
<proteinExistence type="inferred from homology"/>
<dbReference type="Proteomes" id="UP000824140">
    <property type="component" value="Unassembled WGS sequence"/>
</dbReference>
<dbReference type="Pfam" id="PF07977">
    <property type="entry name" value="FabA"/>
    <property type="match status" value="1"/>
</dbReference>